<sequence>MPGISDAGSLGVTSPVHSRGCHHVDEHDCSRNPEANAGHDPDHLG</sequence>
<comment type="caution">
    <text evidence="2">The sequence shown here is derived from an EMBL/GenBank/DDBJ whole genome shotgun (WGS) entry which is preliminary data.</text>
</comment>
<protein>
    <submittedName>
        <fullName evidence="2">Uncharacterized protein</fullName>
    </submittedName>
</protein>
<keyword evidence="3" id="KW-1185">Reference proteome</keyword>
<accession>A0A401TJY4</accession>
<dbReference type="AlphaFoldDB" id="A0A401TJY4"/>
<feature type="compositionally biased region" description="Basic and acidic residues" evidence="1">
    <location>
        <begin position="22"/>
        <end position="45"/>
    </location>
</feature>
<feature type="non-terminal residue" evidence="2">
    <location>
        <position position="45"/>
    </location>
</feature>
<evidence type="ECO:0000313" key="3">
    <source>
        <dbReference type="Proteomes" id="UP000287033"/>
    </source>
</evidence>
<evidence type="ECO:0000313" key="2">
    <source>
        <dbReference type="EMBL" id="GCC42938.1"/>
    </source>
</evidence>
<feature type="region of interest" description="Disordered" evidence="1">
    <location>
        <begin position="1"/>
        <end position="45"/>
    </location>
</feature>
<proteinExistence type="predicted"/>
<evidence type="ECO:0000256" key="1">
    <source>
        <dbReference type="SAM" id="MobiDB-lite"/>
    </source>
</evidence>
<name>A0A401TJY4_CHIPU</name>
<reference evidence="2 3" key="1">
    <citation type="journal article" date="2018" name="Nat. Ecol. Evol.">
        <title>Shark genomes provide insights into elasmobranch evolution and the origin of vertebrates.</title>
        <authorList>
            <person name="Hara Y"/>
            <person name="Yamaguchi K"/>
            <person name="Onimaru K"/>
            <person name="Kadota M"/>
            <person name="Koyanagi M"/>
            <person name="Keeley SD"/>
            <person name="Tatsumi K"/>
            <person name="Tanaka K"/>
            <person name="Motone F"/>
            <person name="Kageyama Y"/>
            <person name="Nozu R"/>
            <person name="Adachi N"/>
            <person name="Nishimura O"/>
            <person name="Nakagawa R"/>
            <person name="Tanegashima C"/>
            <person name="Kiyatake I"/>
            <person name="Matsumoto R"/>
            <person name="Murakumo K"/>
            <person name="Nishida K"/>
            <person name="Terakita A"/>
            <person name="Kuratani S"/>
            <person name="Sato K"/>
            <person name="Hyodo S Kuraku.S."/>
        </authorList>
    </citation>
    <scope>NUCLEOTIDE SEQUENCE [LARGE SCALE GENOMIC DNA]</scope>
</reference>
<gene>
    <name evidence="2" type="ORF">chiPu_0027104</name>
</gene>
<dbReference type="EMBL" id="BEZZ01095275">
    <property type="protein sequence ID" value="GCC42938.1"/>
    <property type="molecule type" value="Genomic_DNA"/>
</dbReference>
<organism evidence="2 3">
    <name type="scientific">Chiloscyllium punctatum</name>
    <name type="common">Brownbanded bambooshark</name>
    <name type="synonym">Hemiscyllium punctatum</name>
    <dbReference type="NCBI Taxonomy" id="137246"/>
    <lineage>
        <taxon>Eukaryota</taxon>
        <taxon>Metazoa</taxon>
        <taxon>Chordata</taxon>
        <taxon>Craniata</taxon>
        <taxon>Vertebrata</taxon>
        <taxon>Chondrichthyes</taxon>
        <taxon>Elasmobranchii</taxon>
        <taxon>Galeomorphii</taxon>
        <taxon>Galeoidea</taxon>
        <taxon>Orectolobiformes</taxon>
        <taxon>Hemiscylliidae</taxon>
        <taxon>Chiloscyllium</taxon>
    </lineage>
</organism>
<dbReference type="Proteomes" id="UP000287033">
    <property type="component" value="Unassembled WGS sequence"/>
</dbReference>